<reference evidence="1 2" key="1">
    <citation type="submission" date="2020-08" db="EMBL/GenBank/DDBJ databases">
        <title>Genome public.</title>
        <authorList>
            <person name="Liu C."/>
            <person name="Sun Q."/>
        </authorList>
    </citation>
    <scope>NUCLEOTIDE SEQUENCE [LARGE SCALE GENOMIC DNA]</scope>
    <source>
        <strain evidence="1 2">New-7</strain>
    </source>
</reference>
<evidence type="ECO:0000313" key="1">
    <source>
        <dbReference type="EMBL" id="MBC5617704.1"/>
    </source>
</evidence>
<dbReference type="Proteomes" id="UP000636891">
    <property type="component" value="Unassembled WGS sequence"/>
</dbReference>
<keyword evidence="2" id="KW-1185">Reference proteome</keyword>
<name>A0ABR7CQ28_9BACT</name>
<dbReference type="EMBL" id="JACOOK010000008">
    <property type="protein sequence ID" value="MBC5617704.1"/>
    <property type="molecule type" value="Genomic_DNA"/>
</dbReference>
<comment type="caution">
    <text evidence="1">The sequence shown here is derived from an EMBL/GenBank/DDBJ whole genome shotgun (WGS) entry which is preliminary data.</text>
</comment>
<accession>A0ABR7CQ28</accession>
<dbReference type="RefSeq" id="WP_101573997.1">
    <property type="nucleotide sequence ID" value="NZ_JACOOK010000008.1"/>
</dbReference>
<sequence length="284" mass="33034">MTETDLQVLLPFLCNHRIKGQSEVRIDALLRMYLSISMLCCVASSCDYLNCNKIIRKMDILYQIMDRTSVNGLCRMYRLVKESAWGVYGKKDEECSGLYYRLLDSYLKDPDPGQELDVLRCIAYELGNVMGDNTELDYYPFYRAKCGQWVGELDTKGCWRRLPQEIAVRRIELLQNYSDAFRDDRFHDAVLRAYNYYKKRLVLPENAVAEQLPLLTAWYDLLRISGAFPCEHDLPKRIAGLIEGVANTVETRTDTWYLATSYAVEQCCSDIMDRVQHEIMQEAE</sequence>
<protein>
    <submittedName>
        <fullName evidence="1">Uncharacterized protein</fullName>
    </submittedName>
</protein>
<organism evidence="1 2">
    <name type="scientific">Alistipes hominis</name>
    <dbReference type="NCBI Taxonomy" id="2763015"/>
    <lineage>
        <taxon>Bacteria</taxon>
        <taxon>Pseudomonadati</taxon>
        <taxon>Bacteroidota</taxon>
        <taxon>Bacteroidia</taxon>
        <taxon>Bacteroidales</taxon>
        <taxon>Rikenellaceae</taxon>
        <taxon>Alistipes</taxon>
    </lineage>
</organism>
<gene>
    <name evidence="1" type="ORF">H8S08_11880</name>
</gene>
<proteinExistence type="predicted"/>
<evidence type="ECO:0000313" key="2">
    <source>
        <dbReference type="Proteomes" id="UP000636891"/>
    </source>
</evidence>